<dbReference type="InterPro" id="IPR018356">
    <property type="entry name" value="Tscrpt_reg_HTH_DeoR_CS"/>
</dbReference>
<dbReference type="PANTHER" id="PTHR30363">
    <property type="entry name" value="HTH-TYPE TRANSCRIPTIONAL REGULATOR SRLR-RELATED"/>
    <property type="match status" value="1"/>
</dbReference>
<dbReference type="GO" id="GO:0003700">
    <property type="term" value="F:DNA-binding transcription factor activity"/>
    <property type="evidence" value="ECO:0007669"/>
    <property type="project" value="InterPro"/>
</dbReference>
<name>A0A9X2MGX5_9FIRM</name>
<dbReference type="AlphaFoldDB" id="A0A9X2MGX5"/>
<dbReference type="PROSITE" id="PS51000">
    <property type="entry name" value="HTH_DEOR_2"/>
    <property type="match status" value="1"/>
</dbReference>
<dbReference type="RefSeq" id="WP_042679463.1">
    <property type="nucleotide sequence ID" value="NZ_CABKTM010000013.1"/>
</dbReference>
<evidence type="ECO:0000259" key="4">
    <source>
        <dbReference type="PROSITE" id="PS51000"/>
    </source>
</evidence>
<dbReference type="InterPro" id="IPR036388">
    <property type="entry name" value="WH-like_DNA-bd_sf"/>
</dbReference>
<dbReference type="InterPro" id="IPR037171">
    <property type="entry name" value="NagB/RpiA_transferase-like"/>
</dbReference>
<evidence type="ECO:0000313" key="6">
    <source>
        <dbReference type="Proteomes" id="UP001142078"/>
    </source>
</evidence>
<dbReference type="Gene3D" id="1.10.10.10">
    <property type="entry name" value="Winged helix-like DNA-binding domain superfamily/Winged helix DNA-binding domain"/>
    <property type="match status" value="1"/>
</dbReference>
<dbReference type="PANTHER" id="PTHR30363:SF60">
    <property type="entry name" value="HTH-TYPE TRANSCRIPTIONAL REGULATOR IOLR"/>
    <property type="match status" value="1"/>
</dbReference>
<comment type="caution">
    <text evidence="5">The sequence shown here is derived from an EMBL/GenBank/DDBJ whole genome shotgun (WGS) entry which is preliminary data.</text>
</comment>
<keyword evidence="3" id="KW-0804">Transcription</keyword>
<evidence type="ECO:0000313" key="5">
    <source>
        <dbReference type="EMBL" id="MCR2043479.1"/>
    </source>
</evidence>
<proteinExistence type="predicted"/>
<evidence type="ECO:0000256" key="3">
    <source>
        <dbReference type="ARBA" id="ARBA00023163"/>
    </source>
</evidence>
<dbReference type="SUPFAM" id="SSF46785">
    <property type="entry name" value="Winged helix' DNA-binding domain"/>
    <property type="match status" value="1"/>
</dbReference>
<gene>
    <name evidence="5" type="ORF">NSA23_05035</name>
</gene>
<dbReference type="Pfam" id="PF00455">
    <property type="entry name" value="DeoRC"/>
    <property type="match status" value="1"/>
</dbReference>
<evidence type="ECO:0000256" key="1">
    <source>
        <dbReference type="ARBA" id="ARBA00023015"/>
    </source>
</evidence>
<dbReference type="SUPFAM" id="SSF100950">
    <property type="entry name" value="NagB/RpiA/CoA transferase-like"/>
    <property type="match status" value="1"/>
</dbReference>
<organism evidence="5 6">
    <name type="scientific">Anaerosalibacter massiliensis</name>
    <dbReference type="NCBI Taxonomy" id="1347392"/>
    <lineage>
        <taxon>Bacteria</taxon>
        <taxon>Bacillati</taxon>
        <taxon>Bacillota</taxon>
        <taxon>Tissierellia</taxon>
        <taxon>Tissierellales</taxon>
        <taxon>Sporanaerobacteraceae</taxon>
        <taxon>Anaerosalibacter</taxon>
    </lineage>
</organism>
<evidence type="ECO:0000256" key="2">
    <source>
        <dbReference type="ARBA" id="ARBA00023125"/>
    </source>
</evidence>
<feature type="domain" description="HTH deoR-type" evidence="4">
    <location>
        <begin position="3"/>
        <end position="58"/>
    </location>
</feature>
<dbReference type="PROSITE" id="PS00894">
    <property type="entry name" value="HTH_DEOR_1"/>
    <property type="match status" value="1"/>
</dbReference>
<dbReference type="InterPro" id="IPR014036">
    <property type="entry name" value="DeoR-like_C"/>
</dbReference>
<dbReference type="GO" id="GO:0003677">
    <property type="term" value="F:DNA binding"/>
    <property type="evidence" value="ECO:0007669"/>
    <property type="project" value="UniProtKB-KW"/>
</dbReference>
<protein>
    <submittedName>
        <fullName evidence="5">DeoR/GlpR family DNA-binding transcription regulator</fullName>
    </submittedName>
</protein>
<keyword evidence="1" id="KW-0805">Transcription regulation</keyword>
<dbReference type="Proteomes" id="UP001142078">
    <property type="component" value="Unassembled WGS sequence"/>
</dbReference>
<accession>A0A9X2MGX5</accession>
<keyword evidence="2 5" id="KW-0238">DNA-binding</keyword>
<dbReference type="InterPro" id="IPR036390">
    <property type="entry name" value="WH_DNA-bd_sf"/>
</dbReference>
<dbReference type="InterPro" id="IPR001034">
    <property type="entry name" value="DeoR_HTH"/>
</dbReference>
<dbReference type="PRINTS" id="PR00037">
    <property type="entry name" value="HTHLACR"/>
</dbReference>
<dbReference type="EMBL" id="JANJZL010000002">
    <property type="protein sequence ID" value="MCR2043479.1"/>
    <property type="molecule type" value="Genomic_DNA"/>
</dbReference>
<dbReference type="SMART" id="SM00420">
    <property type="entry name" value="HTH_DEOR"/>
    <property type="match status" value="1"/>
</dbReference>
<reference evidence="5" key="1">
    <citation type="submission" date="2022-07" db="EMBL/GenBank/DDBJ databases">
        <title>Enhanced cultured diversity of the mouse gut microbiota enables custom-made synthetic communities.</title>
        <authorList>
            <person name="Afrizal A."/>
        </authorList>
    </citation>
    <scope>NUCLEOTIDE SEQUENCE</scope>
    <source>
        <strain evidence="5">DSM 29482</strain>
    </source>
</reference>
<dbReference type="Gene3D" id="3.40.50.1360">
    <property type="match status" value="1"/>
</dbReference>
<keyword evidence="6" id="KW-1185">Reference proteome</keyword>
<dbReference type="Pfam" id="PF08220">
    <property type="entry name" value="HTH_DeoR"/>
    <property type="match status" value="1"/>
</dbReference>
<dbReference type="SMART" id="SM01134">
    <property type="entry name" value="DeoRC"/>
    <property type="match status" value="1"/>
</dbReference>
<sequence length="258" mass="29343">MLKEHRIKEIENYVMKNENVSIDKLCSLFNVSKNTIRRDIAELEKKGLIKKVYGGITLNKKMDTIPFQEREIKNKGAKQIIAREASKLIQDGDIIFIDSGTTTMHIIPFLSNKKNLTIITNNVNVIVNSFPYENLNVLATGGSLYRKTNSFIGIEAINFLKSYNISKCFMASTGVSIEKGITNSSSFEFEIKRFVTSQSNKVILLADNSKLEKVSLMTYCNLEDIDTFITDGNVSKKYTDFFLENNIELIISDNYQKK</sequence>
<dbReference type="InterPro" id="IPR050313">
    <property type="entry name" value="Carb_Metab_HTH_regulators"/>
</dbReference>